<dbReference type="AlphaFoldDB" id="A0A1E7JR92"/>
<protein>
    <submittedName>
        <fullName evidence="2">Methyltransferase</fullName>
    </submittedName>
</protein>
<dbReference type="InterPro" id="IPR029063">
    <property type="entry name" value="SAM-dependent_MTases_sf"/>
</dbReference>
<feature type="domain" description="Methyltransferase type 11" evidence="1">
    <location>
        <begin position="25"/>
        <end position="113"/>
    </location>
</feature>
<evidence type="ECO:0000259" key="1">
    <source>
        <dbReference type="Pfam" id="PF08241"/>
    </source>
</evidence>
<organism evidence="2 3">
    <name type="scientific">Streptomyces abyssalis</name>
    <dbReference type="NCBI Taxonomy" id="933944"/>
    <lineage>
        <taxon>Bacteria</taxon>
        <taxon>Bacillati</taxon>
        <taxon>Actinomycetota</taxon>
        <taxon>Actinomycetes</taxon>
        <taxon>Kitasatosporales</taxon>
        <taxon>Streptomycetaceae</taxon>
        <taxon>Streptomyces</taxon>
    </lineage>
</organism>
<reference evidence="2 3" key="1">
    <citation type="journal article" date="2016" name="Front. Microbiol.">
        <title>Comparative Genomics Analysis of Streptomyces Species Reveals Their Adaptation to the Marine Environment and Their Diversity at the Genomic Level.</title>
        <authorList>
            <person name="Tian X."/>
            <person name="Zhang Z."/>
            <person name="Yang T."/>
            <person name="Chen M."/>
            <person name="Li J."/>
            <person name="Chen F."/>
            <person name="Yang J."/>
            <person name="Li W."/>
            <person name="Zhang B."/>
            <person name="Zhang Z."/>
            <person name="Wu J."/>
            <person name="Zhang C."/>
            <person name="Long L."/>
            <person name="Xiao J."/>
        </authorList>
    </citation>
    <scope>NUCLEOTIDE SEQUENCE [LARGE SCALE GENOMIC DNA]</scope>
    <source>
        <strain evidence="2 3">SCSIO 10390</strain>
    </source>
</reference>
<dbReference type="SUPFAM" id="SSF53335">
    <property type="entry name" value="S-adenosyl-L-methionine-dependent methyltransferases"/>
    <property type="match status" value="1"/>
</dbReference>
<dbReference type="EMBL" id="LJGT01000038">
    <property type="protein sequence ID" value="OEU90799.1"/>
    <property type="molecule type" value="Genomic_DNA"/>
</dbReference>
<accession>A0A1E7JR92</accession>
<dbReference type="GO" id="GO:0008757">
    <property type="term" value="F:S-adenosylmethionine-dependent methyltransferase activity"/>
    <property type="evidence" value="ECO:0007669"/>
    <property type="project" value="InterPro"/>
</dbReference>
<sequence length="204" mass="22229">MGFNYNDHYHPLLLRQLPEGARTALDVGCGTGRFARLLAERGLDTEGVDAHAGAVEQARAAGGGPRYRHADVREWQLPDSHYDFISCIASLHHMPFETLLTLRKALAPGGVLAVLGLYAVRSAADAVWALPGVSLLKADQALGRLRRGTCEPGAQVPLVWPPPLSYAATRTEAARLLPGSTLRRLVFWRYLLVYRAGRDPGGNR</sequence>
<dbReference type="OrthoDB" id="6064711at2"/>
<evidence type="ECO:0000313" key="3">
    <source>
        <dbReference type="Proteomes" id="UP000176087"/>
    </source>
</evidence>
<dbReference type="PANTHER" id="PTHR43861">
    <property type="entry name" value="TRANS-ACONITATE 2-METHYLTRANSFERASE-RELATED"/>
    <property type="match status" value="1"/>
</dbReference>
<evidence type="ECO:0000313" key="2">
    <source>
        <dbReference type="EMBL" id="OEU90799.1"/>
    </source>
</evidence>
<keyword evidence="3" id="KW-1185">Reference proteome</keyword>
<dbReference type="GO" id="GO:0032259">
    <property type="term" value="P:methylation"/>
    <property type="evidence" value="ECO:0007669"/>
    <property type="project" value="UniProtKB-KW"/>
</dbReference>
<dbReference type="Proteomes" id="UP000176087">
    <property type="component" value="Unassembled WGS sequence"/>
</dbReference>
<keyword evidence="2" id="KW-0808">Transferase</keyword>
<dbReference type="Gene3D" id="3.40.50.150">
    <property type="entry name" value="Vaccinia Virus protein VP39"/>
    <property type="match status" value="1"/>
</dbReference>
<gene>
    <name evidence="2" type="ORF">AN215_13170</name>
</gene>
<dbReference type="InterPro" id="IPR013216">
    <property type="entry name" value="Methyltransf_11"/>
</dbReference>
<proteinExistence type="predicted"/>
<dbReference type="Pfam" id="PF08241">
    <property type="entry name" value="Methyltransf_11"/>
    <property type="match status" value="1"/>
</dbReference>
<name>A0A1E7JR92_9ACTN</name>
<dbReference type="CDD" id="cd02440">
    <property type="entry name" value="AdoMet_MTases"/>
    <property type="match status" value="1"/>
</dbReference>
<keyword evidence="2" id="KW-0489">Methyltransferase</keyword>
<comment type="caution">
    <text evidence="2">The sequence shown here is derived from an EMBL/GenBank/DDBJ whole genome shotgun (WGS) entry which is preliminary data.</text>
</comment>
<dbReference type="GO" id="GO:0017000">
    <property type="term" value="P:antibiotic biosynthetic process"/>
    <property type="evidence" value="ECO:0007669"/>
    <property type="project" value="UniProtKB-ARBA"/>
</dbReference>
<dbReference type="STRING" id="933944.AN215_13170"/>
<dbReference type="PATRIC" id="fig|933944.5.peg.5695"/>